<keyword evidence="9" id="KW-1185">Reference proteome</keyword>
<dbReference type="PANTHER" id="PTHR30008:SF0">
    <property type="entry name" value="EXODEOXYRIBONUCLEASE 7 LARGE SUBUNIT"/>
    <property type="match status" value="1"/>
</dbReference>
<dbReference type="GO" id="GO:0009318">
    <property type="term" value="C:exodeoxyribonuclease VII complex"/>
    <property type="evidence" value="ECO:0007669"/>
    <property type="project" value="UniProtKB-UniRule"/>
</dbReference>
<proteinExistence type="inferred from homology"/>
<dbReference type="AlphaFoldDB" id="A0A6L3ZK57"/>
<dbReference type="InterPro" id="IPR020579">
    <property type="entry name" value="Exonuc_VII_lsu_C"/>
</dbReference>
<evidence type="ECO:0000256" key="5">
    <source>
        <dbReference type="RuleBase" id="RU004355"/>
    </source>
</evidence>
<dbReference type="GO" id="GO:0003676">
    <property type="term" value="F:nucleic acid binding"/>
    <property type="evidence" value="ECO:0007669"/>
    <property type="project" value="InterPro"/>
</dbReference>
<accession>A0A6L3ZK57</accession>
<dbReference type="GO" id="GO:0008855">
    <property type="term" value="F:exodeoxyribonuclease VII activity"/>
    <property type="evidence" value="ECO:0007669"/>
    <property type="project" value="UniProtKB-UniRule"/>
</dbReference>
<dbReference type="OrthoDB" id="9802795at2"/>
<comment type="similarity">
    <text evidence="5">Belongs to the XseA family.</text>
</comment>
<dbReference type="EMBL" id="WBVQ01000001">
    <property type="protein sequence ID" value="KAB2817805.1"/>
    <property type="molecule type" value="Genomic_DNA"/>
</dbReference>
<evidence type="ECO:0000256" key="4">
    <source>
        <dbReference type="ARBA" id="ARBA00022839"/>
    </source>
</evidence>
<evidence type="ECO:0000313" key="8">
    <source>
        <dbReference type="EMBL" id="KAB2817805.1"/>
    </source>
</evidence>
<dbReference type="Proteomes" id="UP000484164">
    <property type="component" value="Unassembled WGS sequence"/>
</dbReference>
<keyword evidence="1" id="KW-0963">Cytoplasm</keyword>
<dbReference type="EC" id="3.1.11.6" evidence="5"/>
<comment type="catalytic activity">
    <reaction evidence="5">
        <text>Exonucleolytic cleavage in either 5'- to 3'- or 3'- to 5'-direction to yield nucleoside 5'-phosphates.</text>
        <dbReference type="EC" id="3.1.11.6"/>
    </reaction>
</comment>
<dbReference type="Pfam" id="PF02601">
    <property type="entry name" value="Exonuc_VII_L"/>
    <property type="match status" value="1"/>
</dbReference>
<dbReference type="Pfam" id="PF13742">
    <property type="entry name" value="tRNA_anti_2"/>
    <property type="match status" value="1"/>
</dbReference>
<dbReference type="GO" id="GO:0005737">
    <property type="term" value="C:cytoplasm"/>
    <property type="evidence" value="ECO:0007669"/>
    <property type="project" value="UniProtKB-SubCell"/>
</dbReference>
<dbReference type="InterPro" id="IPR025824">
    <property type="entry name" value="OB-fold_nuc-bd_dom"/>
</dbReference>
<evidence type="ECO:0000259" key="6">
    <source>
        <dbReference type="Pfam" id="PF02601"/>
    </source>
</evidence>
<keyword evidence="3 5" id="KW-0378">Hydrolase</keyword>
<dbReference type="NCBIfam" id="TIGR00237">
    <property type="entry name" value="xseA"/>
    <property type="match status" value="1"/>
</dbReference>
<evidence type="ECO:0000259" key="7">
    <source>
        <dbReference type="Pfam" id="PF13742"/>
    </source>
</evidence>
<protein>
    <recommendedName>
        <fullName evidence="5">Exodeoxyribonuclease 7 large subunit</fullName>
        <ecNumber evidence="5">3.1.11.6</ecNumber>
    </recommendedName>
</protein>
<evidence type="ECO:0000313" key="9">
    <source>
        <dbReference type="Proteomes" id="UP000484164"/>
    </source>
</evidence>
<feature type="domain" description="Exonuclease VII large subunit C-terminal" evidence="6">
    <location>
        <begin position="142"/>
        <end position="453"/>
    </location>
</feature>
<evidence type="ECO:0000256" key="3">
    <source>
        <dbReference type="ARBA" id="ARBA00022801"/>
    </source>
</evidence>
<evidence type="ECO:0000256" key="1">
    <source>
        <dbReference type="ARBA" id="ARBA00022490"/>
    </source>
</evidence>
<feature type="domain" description="OB-fold nucleic acid binding" evidence="7">
    <location>
        <begin position="11"/>
        <end position="116"/>
    </location>
</feature>
<reference evidence="8 9" key="1">
    <citation type="submission" date="2019-10" db="EMBL/GenBank/DDBJ databases">
        <title>Genome sequence of Phaeocystidibacter marisrubri JCM30614 (type strain).</title>
        <authorList>
            <person name="Bowman J.P."/>
        </authorList>
    </citation>
    <scope>NUCLEOTIDE SEQUENCE [LARGE SCALE GENOMIC DNA]</scope>
    <source>
        <strain evidence="8 9">JCM 30614</strain>
    </source>
</reference>
<dbReference type="GO" id="GO:0006308">
    <property type="term" value="P:DNA catabolic process"/>
    <property type="evidence" value="ECO:0007669"/>
    <property type="project" value="UniProtKB-UniRule"/>
</dbReference>
<evidence type="ECO:0000256" key="2">
    <source>
        <dbReference type="ARBA" id="ARBA00022722"/>
    </source>
</evidence>
<dbReference type="InterPro" id="IPR003753">
    <property type="entry name" value="Exonuc_VII_L"/>
</dbReference>
<keyword evidence="2 5" id="KW-0540">Nuclease</keyword>
<dbReference type="CDD" id="cd04489">
    <property type="entry name" value="ExoVII_LU_OBF"/>
    <property type="match status" value="1"/>
</dbReference>
<keyword evidence="4 5" id="KW-0269">Exonuclease</keyword>
<organism evidence="8 9">
    <name type="scientific">Phaeocystidibacter marisrubri</name>
    <dbReference type="NCBI Taxonomy" id="1577780"/>
    <lineage>
        <taxon>Bacteria</taxon>
        <taxon>Pseudomonadati</taxon>
        <taxon>Bacteroidota</taxon>
        <taxon>Flavobacteriia</taxon>
        <taxon>Flavobacteriales</taxon>
        <taxon>Phaeocystidibacteraceae</taxon>
        <taxon>Phaeocystidibacter</taxon>
    </lineage>
</organism>
<sequence length="463" mass="52831">MREDYPKRSVSLSRLLGRISELFEEQITPHEVWVRAEVSSFKNHGSGHLYFDLVEERNGSQIARCRAVIWRGNAEAIFLRSKINVAEHLENGREILCLARAVYHPVFGLSLQISDVDPDFALGEVEKRRRECIARLHKERLLHLNKQLHLPPVIQRLAIIAAEGSAGFADLIEQLSRNNYGYHFKWTHFKASVQGKGAANTILSAFQSIDPSEYDAIILIRGGGATLDLDVFNHYKLNATLAQSKLPFIVGIGHETDRTVVDEWACISLKTPSAVGAWIVERAREFEIEVSTRYQSIMEYYRAFVERSKSLLNDRSQNIVRISREVQSAQRIVLSEVSQQIGHQAERRLKRESESQRYRADHLGHEAKRIAENGKHALKLSVGNMDRFAKEILVRSTHNLNMTKELVEVYQPSNTLKRGYTLLRKEDQIVMKPEQLKAGEFIQIETASAWLESEIKKVTAKNG</sequence>
<dbReference type="RefSeq" id="WP_151692493.1">
    <property type="nucleotide sequence ID" value="NZ_BMGX01000002.1"/>
</dbReference>
<comment type="subcellular location">
    <subcellularLocation>
        <location evidence="5">Cytoplasm</location>
    </subcellularLocation>
</comment>
<gene>
    <name evidence="8" type="primary">xseA</name>
    <name evidence="8" type="ORF">F8C82_05215</name>
</gene>
<comment type="caution">
    <text evidence="8">The sequence shown here is derived from an EMBL/GenBank/DDBJ whole genome shotgun (WGS) entry which is preliminary data.</text>
</comment>
<name>A0A6L3ZK57_9FLAO</name>
<dbReference type="PANTHER" id="PTHR30008">
    <property type="entry name" value="EXODEOXYRIBONUCLEASE 7 LARGE SUBUNIT"/>
    <property type="match status" value="1"/>
</dbReference>